<protein>
    <submittedName>
        <fullName evidence="2">UPF0489 domain-containing protein</fullName>
    </submittedName>
</protein>
<dbReference type="OrthoDB" id="157023at2"/>
<evidence type="ECO:0000313" key="2">
    <source>
        <dbReference type="EMBL" id="APV45018.1"/>
    </source>
</evidence>
<keyword evidence="1" id="KW-1133">Transmembrane helix</keyword>
<sequence length="226" mass="25629">MRCLDIDLDFFLNRNAYYSGAETRRLGEEYRPWTGPRVEHFLEVRCGLSPQTPVMGRVIESHDLVLSFWQALIDSGDLKIPFDVIHVDAHPDLSVRGGLRLVSNRLYIDPAERSAFIEDYVHSGNYLTFAIAMGWIGSLVWIPLLVPPKRLHKADQASNIREAGIAEESSGHFLRRGLGIPFKTLSRHNFKTRKSFDCMILSRSLAFTPPASDDLIPLISSYMKIV</sequence>
<dbReference type="Pfam" id="PF12640">
    <property type="entry name" value="UPF0489"/>
    <property type="match status" value="1"/>
</dbReference>
<evidence type="ECO:0000256" key="1">
    <source>
        <dbReference type="SAM" id="Phobius"/>
    </source>
</evidence>
<accession>A0A1P8F991</accession>
<keyword evidence="1" id="KW-0472">Membrane</keyword>
<dbReference type="KEGG" id="dfo:Dform_01698"/>
<proteinExistence type="predicted"/>
<gene>
    <name evidence="2" type="ORF">Dform_01698</name>
</gene>
<evidence type="ECO:0000313" key="3">
    <source>
        <dbReference type="Proteomes" id="UP000185934"/>
    </source>
</evidence>
<organism evidence="2 3">
    <name type="scientific">Dehalogenimonas formicexedens</name>
    <dbReference type="NCBI Taxonomy" id="1839801"/>
    <lineage>
        <taxon>Bacteria</taxon>
        <taxon>Bacillati</taxon>
        <taxon>Chloroflexota</taxon>
        <taxon>Dehalococcoidia</taxon>
        <taxon>Dehalococcoidales</taxon>
        <taxon>Dehalococcoidaceae</taxon>
        <taxon>Dehalogenimonas</taxon>
    </lineage>
</organism>
<keyword evidence="1" id="KW-0812">Transmembrane</keyword>
<reference evidence="3" key="1">
    <citation type="submission" date="2016-11" db="EMBL/GenBank/DDBJ databases">
        <title>Dehalogenimonas formicexedens sp. nov., a chlorinated alkane respiring bacterium isolated from contaminated groundwater.</title>
        <authorList>
            <person name="Key T.A."/>
            <person name="Bowman K.S."/>
            <person name="Lee I."/>
            <person name="Chun J."/>
            <person name="Albuquerque L."/>
            <person name="da Costa M.S."/>
            <person name="Rainey F.A."/>
            <person name="Moe W.M."/>
        </authorList>
    </citation>
    <scope>NUCLEOTIDE SEQUENCE [LARGE SCALE GENOMIC DNA]</scope>
    <source>
        <strain evidence="3">NSZ-14</strain>
    </source>
</reference>
<dbReference type="AlphaFoldDB" id="A0A1P8F991"/>
<dbReference type="InterPro" id="IPR024131">
    <property type="entry name" value="UPF0489"/>
</dbReference>
<name>A0A1P8F991_9CHLR</name>
<dbReference type="Proteomes" id="UP000185934">
    <property type="component" value="Chromosome"/>
</dbReference>
<keyword evidence="3" id="KW-1185">Reference proteome</keyword>
<dbReference type="RefSeq" id="WP_076004617.1">
    <property type="nucleotide sequence ID" value="NZ_CP018258.1"/>
</dbReference>
<feature type="transmembrane region" description="Helical" evidence="1">
    <location>
        <begin position="126"/>
        <end position="146"/>
    </location>
</feature>
<dbReference type="EMBL" id="CP018258">
    <property type="protein sequence ID" value="APV45018.1"/>
    <property type="molecule type" value="Genomic_DNA"/>
</dbReference>
<dbReference type="CDD" id="cd03143">
    <property type="entry name" value="A4_beta-galactosidase_middle_domain"/>
    <property type="match status" value="1"/>
</dbReference>